<keyword evidence="2" id="KW-0255">Endonuclease</keyword>
<keyword evidence="2" id="KW-0540">Nuclease</keyword>
<evidence type="ECO:0000259" key="1">
    <source>
        <dbReference type="Pfam" id="PF13392"/>
    </source>
</evidence>
<accession>A0A3G5A7T0</accession>
<dbReference type="SUPFAM" id="SSF54060">
    <property type="entry name" value="His-Me finger endonucleases"/>
    <property type="match status" value="2"/>
</dbReference>
<feature type="domain" description="HNH nuclease" evidence="1">
    <location>
        <begin position="322"/>
        <end position="365"/>
    </location>
</feature>
<evidence type="ECO:0000313" key="2">
    <source>
        <dbReference type="EMBL" id="AYV83316.1"/>
    </source>
</evidence>
<sequence length="471" mass="54631">MVKITKDNFLDYIEEICEKIAKSTKKDEDHIIWTGRLKNQRPVPINISGQIGSVNYWQYIIHNKKWIDLNEVKFHHCCDNKLCVRSEHWCSDDRDDLYKFAAYRLNKNSKQEGDCRLYCGYLQKGYGISSFKGVVYLAHVLSLMCHIRGPIPEGKICRHKCKNRNCIAIEHIELGTQLDNAADRVRDGTQKFGIQCPNAVLTEENVLEIYNSKDIGTLTERGEYFSQKFGLKLDPTRIQRIDNGTIWSTVTKHEKKKKNRIKKSASDITQQLIDEKHLEMQKRIKDNVEHKNINGLNHWIWQQYKNSEGYGQSTFNDITISAHRLSYIVFNKKMIPDGLVVRHMCNLPSCVNPEHLEVGTPLQNSADKKKFNTELLGEKNPRSTIDTPTAKMIYISKILGLMRKTRAALFKVSVDLVIAIDTKRSWKHITNNIDKDQCINDLRNYIKERQEWIDATKEIDLESIFSSSPDL</sequence>
<dbReference type="GO" id="GO:0004519">
    <property type="term" value="F:endonuclease activity"/>
    <property type="evidence" value="ECO:0007669"/>
    <property type="project" value="UniProtKB-KW"/>
</dbReference>
<organism evidence="2">
    <name type="scientific">Hyperionvirus sp</name>
    <dbReference type="NCBI Taxonomy" id="2487770"/>
    <lineage>
        <taxon>Viruses</taxon>
        <taxon>Varidnaviria</taxon>
        <taxon>Bamfordvirae</taxon>
        <taxon>Nucleocytoviricota</taxon>
        <taxon>Megaviricetes</taxon>
        <taxon>Imitervirales</taxon>
        <taxon>Mimiviridae</taxon>
        <taxon>Klosneuvirinae</taxon>
    </lineage>
</organism>
<reference evidence="2" key="1">
    <citation type="submission" date="2018-10" db="EMBL/GenBank/DDBJ databases">
        <title>Hidden diversity of soil giant viruses.</title>
        <authorList>
            <person name="Schulz F."/>
            <person name="Alteio L."/>
            <person name="Goudeau D."/>
            <person name="Ryan E.M."/>
            <person name="Malmstrom R.R."/>
            <person name="Blanchard J."/>
            <person name="Woyke T."/>
        </authorList>
    </citation>
    <scope>NUCLEOTIDE SEQUENCE</scope>
    <source>
        <strain evidence="2">HYV1</strain>
    </source>
</reference>
<dbReference type="InterPro" id="IPR044925">
    <property type="entry name" value="His-Me_finger_sf"/>
</dbReference>
<gene>
    <name evidence="2" type="ORF">Hyperionvirus5_122</name>
</gene>
<dbReference type="InterPro" id="IPR044930">
    <property type="entry name" value="Homing_endonuclease_His-Me"/>
</dbReference>
<keyword evidence="2" id="KW-0378">Hydrolase</keyword>
<feature type="domain" description="HNH nuclease" evidence="1">
    <location>
        <begin position="148"/>
        <end position="181"/>
    </location>
</feature>
<proteinExistence type="predicted"/>
<dbReference type="InterPro" id="IPR003615">
    <property type="entry name" value="HNH_nuc"/>
</dbReference>
<name>A0A3G5A7T0_9VIRU</name>
<dbReference type="EMBL" id="MK072387">
    <property type="protein sequence ID" value="AYV83316.1"/>
    <property type="molecule type" value="Genomic_DNA"/>
</dbReference>
<dbReference type="Pfam" id="PF13392">
    <property type="entry name" value="HNH_3"/>
    <property type="match status" value="2"/>
</dbReference>
<dbReference type="Gene3D" id="3.90.75.10">
    <property type="entry name" value="Homing Intron 3 (I-ppo) Encoded Endonuclease, Chain A"/>
    <property type="match status" value="1"/>
</dbReference>
<protein>
    <submittedName>
        <fullName evidence="2">HNH endonuclease</fullName>
    </submittedName>
</protein>